<keyword evidence="4" id="KW-1185">Reference proteome</keyword>
<comment type="similarity">
    <text evidence="1">Belongs to the short-chain dehydrogenases/reductases (SDR) family.</text>
</comment>
<dbReference type="Proteomes" id="UP001217417">
    <property type="component" value="Unassembled WGS sequence"/>
</dbReference>
<dbReference type="RefSeq" id="XP_056041514.1">
    <property type="nucleotide sequence ID" value="XM_056190807.1"/>
</dbReference>
<protein>
    <submittedName>
        <fullName evidence="3">Uncharacterized protein</fullName>
    </submittedName>
</protein>
<sequence length="254" mass="28308">MTIRSPANNGDGPALQLKFCRGVGRVPELTKNWYWLQSTRISSAVANSCEGLKQARGSNVDLRLQKRRRGRFVNKNYYNLSGPLACLAPAKIVKTAMLTTRSRSSLSKARDFRPCRGRHRLWLQLFAYRRLQTAAALAKAAGVTIEAYKCLDTDPNASTFTSAFKKFGKIDVVASDAGINWTKGELIGPPDHKAWKQVMDVNLNGSYHFAKEAGKIFKTQGSGLLIFIRRFPPLSSTSRKNRPHATLPRQPSLE</sequence>
<dbReference type="EMBL" id="JARPMG010000010">
    <property type="protein sequence ID" value="KAJ8098064.1"/>
    <property type="molecule type" value="Genomic_DNA"/>
</dbReference>
<dbReference type="InterPro" id="IPR002347">
    <property type="entry name" value="SDR_fam"/>
</dbReference>
<dbReference type="PANTHER" id="PTHR43669">
    <property type="entry name" value="5-KETO-D-GLUCONATE 5-REDUCTASE"/>
    <property type="match status" value="1"/>
</dbReference>
<evidence type="ECO:0000313" key="4">
    <source>
        <dbReference type="Proteomes" id="UP001217417"/>
    </source>
</evidence>
<accession>A0AAD7VQY5</accession>
<dbReference type="GO" id="GO:0016491">
    <property type="term" value="F:oxidoreductase activity"/>
    <property type="evidence" value="ECO:0007669"/>
    <property type="project" value="UniProtKB-KW"/>
</dbReference>
<evidence type="ECO:0000256" key="1">
    <source>
        <dbReference type="ARBA" id="ARBA00006484"/>
    </source>
</evidence>
<dbReference type="Pfam" id="PF13561">
    <property type="entry name" value="adh_short_C2"/>
    <property type="match status" value="1"/>
</dbReference>
<reference evidence="3" key="1">
    <citation type="submission" date="2023-03" db="EMBL/GenBank/DDBJ databases">
        <title>Near-Complete genome sequence of Lipomyces tetrasporous NRRL Y-64009, an oleaginous yeast capable of growing on lignocellulosic hydrolysates.</title>
        <authorList>
            <consortium name="Lawrence Berkeley National Laboratory"/>
            <person name="Jagtap S.S."/>
            <person name="Liu J.-J."/>
            <person name="Walukiewicz H.E."/>
            <person name="Pangilinan J."/>
            <person name="Lipzen A."/>
            <person name="Ahrendt S."/>
            <person name="Koriabine M."/>
            <person name="Cobaugh K."/>
            <person name="Salamov A."/>
            <person name="Yoshinaga Y."/>
            <person name="Ng V."/>
            <person name="Daum C."/>
            <person name="Grigoriev I.V."/>
            <person name="Slininger P.J."/>
            <person name="Dien B.S."/>
            <person name="Jin Y.-S."/>
            <person name="Rao C.V."/>
        </authorList>
    </citation>
    <scope>NUCLEOTIDE SEQUENCE</scope>
    <source>
        <strain evidence="3">NRRL Y-64009</strain>
    </source>
</reference>
<organism evidence="3 4">
    <name type="scientific">Lipomyces tetrasporus</name>
    <dbReference type="NCBI Taxonomy" id="54092"/>
    <lineage>
        <taxon>Eukaryota</taxon>
        <taxon>Fungi</taxon>
        <taxon>Dikarya</taxon>
        <taxon>Ascomycota</taxon>
        <taxon>Saccharomycotina</taxon>
        <taxon>Lipomycetes</taxon>
        <taxon>Lipomycetales</taxon>
        <taxon>Lipomycetaceae</taxon>
        <taxon>Lipomyces</taxon>
    </lineage>
</organism>
<dbReference type="AlphaFoldDB" id="A0AAD7VQY5"/>
<dbReference type="GeneID" id="80885973"/>
<name>A0AAD7VQY5_9ASCO</name>
<evidence type="ECO:0000256" key="2">
    <source>
        <dbReference type="ARBA" id="ARBA00023002"/>
    </source>
</evidence>
<gene>
    <name evidence="3" type="ORF">POJ06DRAFT_303510</name>
</gene>
<keyword evidence="2" id="KW-0560">Oxidoreductase</keyword>
<dbReference type="InterPro" id="IPR036291">
    <property type="entry name" value="NAD(P)-bd_dom_sf"/>
</dbReference>
<dbReference type="Gene3D" id="3.40.50.720">
    <property type="entry name" value="NAD(P)-binding Rossmann-like Domain"/>
    <property type="match status" value="1"/>
</dbReference>
<comment type="caution">
    <text evidence="3">The sequence shown here is derived from an EMBL/GenBank/DDBJ whole genome shotgun (WGS) entry which is preliminary data.</text>
</comment>
<proteinExistence type="inferred from homology"/>
<dbReference type="PANTHER" id="PTHR43669:SF3">
    <property type="entry name" value="ALCOHOL DEHYDROGENASE, PUTATIVE (AFU_ORTHOLOGUE AFUA_3G03445)-RELATED"/>
    <property type="match status" value="1"/>
</dbReference>
<evidence type="ECO:0000313" key="3">
    <source>
        <dbReference type="EMBL" id="KAJ8098064.1"/>
    </source>
</evidence>
<dbReference type="SUPFAM" id="SSF51735">
    <property type="entry name" value="NAD(P)-binding Rossmann-fold domains"/>
    <property type="match status" value="1"/>
</dbReference>